<gene>
    <name evidence="4" type="ORF">HGMM_OP2C330</name>
</gene>
<feature type="domain" description="DUF2231" evidence="3">
    <location>
        <begin position="3"/>
        <end position="148"/>
    </location>
</feature>
<name>H5SQM0_ACEAU</name>
<keyword evidence="2" id="KW-1133">Transmembrane helix</keyword>
<protein>
    <submittedName>
        <fullName evidence="4">Hypothetical conserved protein</fullName>
    </submittedName>
</protein>
<sequence length="176" mass="18959">MTNIHPIIVHFPIALFLTGFALDVIGHLFQRDVLKRAGLILVVLGAVGALAAMLSGQFAEESVEEHLSKAGERVLDTHEDLGKLTAYLLIGVAAIRLILAMSWLSRWRWIAGTALVIYLIAGAVGVGALTVTGYYGGELVYRYGAGVQLAQPAMELQDSQTALPPPPRDDDDHDDD</sequence>
<reference evidence="4" key="2">
    <citation type="journal article" date="2012" name="PLoS ONE">
        <title>A Deeply Branching Thermophilic Bacterium with an Ancient Acetyl-CoA Pathway Dominates a Subsurface Ecosystem.</title>
        <authorList>
            <person name="Takami H."/>
            <person name="Noguchi H."/>
            <person name="Takaki Y."/>
            <person name="Uchiyama I."/>
            <person name="Toyoda A."/>
            <person name="Nishi S."/>
            <person name="Chee G.-J."/>
            <person name="Arai W."/>
            <person name="Nunoura T."/>
            <person name="Itoh T."/>
            <person name="Hattori M."/>
            <person name="Takai K."/>
        </authorList>
    </citation>
    <scope>NUCLEOTIDE SEQUENCE</scope>
</reference>
<dbReference type="EMBL" id="AP011801">
    <property type="protein sequence ID" value="BAL58782.1"/>
    <property type="molecule type" value="Genomic_DNA"/>
</dbReference>
<proteinExistence type="predicted"/>
<evidence type="ECO:0000256" key="1">
    <source>
        <dbReference type="SAM" id="MobiDB-lite"/>
    </source>
</evidence>
<dbReference type="AlphaFoldDB" id="H5SQM0"/>
<evidence type="ECO:0000259" key="3">
    <source>
        <dbReference type="Pfam" id="PF09990"/>
    </source>
</evidence>
<reference evidence="4" key="1">
    <citation type="journal article" date="2005" name="Environ. Microbiol.">
        <title>Genetic and functional properties of uncultivated thermophilic crenarchaeotes from a subsurface gold mine as revealed by analysis of genome fragments.</title>
        <authorList>
            <person name="Nunoura T."/>
            <person name="Hirayama H."/>
            <person name="Takami H."/>
            <person name="Oida H."/>
            <person name="Nishi S."/>
            <person name="Shimamura S."/>
            <person name="Suzuki Y."/>
            <person name="Inagaki F."/>
            <person name="Takai K."/>
            <person name="Nealson K.H."/>
            <person name="Horikoshi K."/>
        </authorList>
    </citation>
    <scope>NUCLEOTIDE SEQUENCE</scope>
</reference>
<feature type="transmembrane region" description="Helical" evidence="2">
    <location>
        <begin position="116"/>
        <end position="135"/>
    </location>
</feature>
<evidence type="ECO:0000256" key="2">
    <source>
        <dbReference type="SAM" id="Phobius"/>
    </source>
</evidence>
<feature type="transmembrane region" description="Helical" evidence="2">
    <location>
        <begin position="84"/>
        <end position="104"/>
    </location>
</feature>
<keyword evidence="2" id="KW-0472">Membrane</keyword>
<accession>H5SQM0</accession>
<feature type="region of interest" description="Disordered" evidence="1">
    <location>
        <begin position="156"/>
        <end position="176"/>
    </location>
</feature>
<dbReference type="Pfam" id="PF09990">
    <property type="entry name" value="DUF2231"/>
    <property type="match status" value="1"/>
</dbReference>
<organism evidence="4">
    <name type="scientific">Acetithermum autotrophicum</name>
    <dbReference type="NCBI Taxonomy" id="1446466"/>
    <lineage>
        <taxon>Bacteria</taxon>
        <taxon>Candidatus Bipolaricaulota</taxon>
        <taxon>Candidatus Acetithermum</taxon>
    </lineage>
</organism>
<keyword evidence="2" id="KW-0812">Transmembrane</keyword>
<evidence type="ECO:0000313" key="4">
    <source>
        <dbReference type="EMBL" id="BAL58782.1"/>
    </source>
</evidence>
<dbReference type="InterPro" id="IPR019251">
    <property type="entry name" value="DUF2231_TM"/>
</dbReference>
<feature type="transmembrane region" description="Helical" evidence="2">
    <location>
        <begin position="6"/>
        <end position="25"/>
    </location>
</feature>
<feature type="transmembrane region" description="Helical" evidence="2">
    <location>
        <begin position="37"/>
        <end position="59"/>
    </location>
</feature>